<dbReference type="STRING" id="1215343.B488_10880"/>
<proteinExistence type="predicted"/>
<dbReference type="KEGG" id="lcc:B488_10880"/>
<organism evidence="1 2">
    <name type="scientific">Liberibacter crescens (strain BT-1)</name>
    <dbReference type="NCBI Taxonomy" id="1215343"/>
    <lineage>
        <taxon>Bacteria</taxon>
        <taxon>Pseudomonadati</taxon>
        <taxon>Pseudomonadota</taxon>
        <taxon>Alphaproteobacteria</taxon>
        <taxon>Hyphomicrobiales</taxon>
        <taxon>Rhizobiaceae</taxon>
        <taxon>Liberibacter</taxon>
    </lineage>
</organism>
<name>L0EW67_LIBCB</name>
<keyword evidence="2" id="KW-1185">Reference proteome</keyword>
<dbReference type="PATRIC" id="fig|1215343.11.peg.1119"/>
<evidence type="ECO:0000313" key="2">
    <source>
        <dbReference type="Proteomes" id="UP000010799"/>
    </source>
</evidence>
<dbReference type="EMBL" id="CP003789">
    <property type="protein sequence ID" value="AGA65080.1"/>
    <property type="molecule type" value="Genomic_DNA"/>
</dbReference>
<reference evidence="1 2" key="1">
    <citation type="journal article" date="2012" name="Stand. Genomic Sci.">
        <title>Complete genome sequence of Liberibacter crescens BT-1.</title>
        <authorList>
            <person name="Leonard M.T."/>
            <person name="Fagen J.R."/>
            <person name="Davis-Richardson A.G."/>
            <person name="Davis M.J."/>
            <person name="Triplett E.W."/>
        </authorList>
    </citation>
    <scope>NUCLEOTIDE SEQUENCE [LARGE SCALE GENOMIC DNA]</scope>
    <source>
        <strain evidence="1 2">BT-1</strain>
    </source>
</reference>
<protein>
    <submittedName>
        <fullName evidence="1">Uncharacterized protein</fullName>
    </submittedName>
</protein>
<dbReference type="HOGENOM" id="CLU_3345370_0_0_5"/>
<dbReference type="Proteomes" id="UP000010799">
    <property type="component" value="Chromosome"/>
</dbReference>
<gene>
    <name evidence="1" type="ordered locus">B488_10880</name>
</gene>
<sequence length="37" mass="4531">MVCNLDDYKGVLIFILKVKLFRLYKYDNGVLYRKEIF</sequence>
<evidence type="ECO:0000313" key="1">
    <source>
        <dbReference type="EMBL" id="AGA65080.1"/>
    </source>
</evidence>
<accession>L0EW67</accession>
<dbReference type="AlphaFoldDB" id="L0EW67"/>